<gene>
    <name evidence="2" type="ORF">FCC1311_081162</name>
</gene>
<keyword evidence="3" id="KW-1185">Reference proteome</keyword>
<dbReference type="OrthoDB" id="2523927at2759"/>
<evidence type="ECO:0000313" key="3">
    <source>
        <dbReference type="Proteomes" id="UP000241890"/>
    </source>
</evidence>
<dbReference type="Pfam" id="PF06293">
    <property type="entry name" value="Kdo"/>
    <property type="match status" value="1"/>
</dbReference>
<feature type="region of interest" description="Disordered" evidence="1">
    <location>
        <begin position="253"/>
        <end position="278"/>
    </location>
</feature>
<comment type="caution">
    <text evidence="2">The sequence shown here is derived from an EMBL/GenBank/DDBJ whole genome shotgun (WGS) entry which is preliminary data.</text>
</comment>
<accession>A0A2R5GU25</accession>
<evidence type="ECO:0000256" key="1">
    <source>
        <dbReference type="SAM" id="MobiDB-lite"/>
    </source>
</evidence>
<dbReference type="Gene3D" id="1.10.510.10">
    <property type="entry name" value="Transferase(Phosphotransferase) domain 1"/>
    <property type="match status" value="1"/>
</dbReference>
<dbReference type="PANTHER" id="PTHR37171:SF1">
    <property type="entry name" value="SERINE_THREONINE-PROTEIN KINASE YRZF-RELATED"/>
    <property type="match status" value="1"/>
</dbReference>
<reference evidence="2 3" key="1">
    <citation type="submission" date="2017-12" db="EMBL/GenBank/DDBJ databases">
        <title>Sequencing, de novo assembly and annotation of complete genome of a new Thraustochytrid species, strain FCC1311.</title>
        <authorList>
            <person name="Sedici K."/>
            <person name="Godart F."/>
            <person name="Aiese Cigliano R."/>
            <person name="Sanseverino W."/>
            <person name="Barakat M."/>
            <person name="Ortet P."/>
            <person name="Marechal E."/>
            <person name="Cagnac O."/>
            <person name="Amato A."/>
        </authorList>
    </citation>
    <scope>NUCLEOTIDE SEQUENCE [LARGE SCALE GENOMIC DNA]</scope>
</reference>
<name>A0A2R5GU25_9STRA</name>
<protein>
    <submittedName>
        <fullName evidence="2">Atypical protein kinase C</fullName>
    </submittedName>
</protein>
<dbReference type="EMBL" id="BEYU01000109">
    <property type="protein sequence ID" value="GBG31891.1"/>
    <property type="molecule type" value="Genomic_DNA"/>
</dbReference>
<proteinExistence type="predicted"/>
<dbReference type="PANTHER" id="PTHR37171">
    <property type="entry name" value="SERINE/THREONINE-PROTEIN KINASE YRZF-RELATED"/>
    <property type="match status" value="1"/>
</dbReference>
<dbReference type="SUPFAM" id="SSF56112">
    <property type="entry name" value="Protein kinase-like (PK-like)"/>
    <property type="match status" value="1"/>
</dbReference>
<dbReference type="InParanoid" id="A0A2R5GU25"/>
<dbReference type="InterPro" id="IPR052396">
    <property type="entry name" value="Meiotic_Drive_Suppr_Kinase"/>
</dbReference>
<keyword evidence="2" id="KW-0808">Transferase</keyword>
<feature type="compositionally biased region" description="Low complexity" evidence="1">
    <location>
        <begin position="263"/>
        <end position="278"/>
    </location>
</feature>
<sequence>MVGDPVAQICCYMVSPECRYGILSNWKSTFFLKLEVDESSGSMGGKVQGVVDGVALAFDFSDVSLVVHVLFEQGVGYKRTTVTDLETGEEISDCFAKCIAVDEANARDAHSHQCAMHHFKNEVATYEGPALGLQGRVVPTVVHVGEFDMGAGKQAVLVTQNAGHALSPQEGMRITRAEGLVAVKKRVHAALRSLHEAGIIHGDMGLRNVTIREDGGVSLIDLGSAFCGGPSDAERDVELFDMDFDATFEAAELATSSREKNSSAKQGSAKQSSAEING</sequence>
<organism evidence="2 3">
    <name type="scientific">Hondaea fermentalgiana</name>
    <dbReference type="NCBI Taxonomy" id="2315210"/>
    <lineage>
        <taxon>Eukaryota</taxon>
        <taxon>Sar</taxon>
        <taxon>Stramenopiles</taxon>
        <taxon>Bigyra</taxon>
        <taxon>Labyrinthulomycetes</taxon>
        <taxon>Thraustochytrida</taxon>
        <taxon>Thraustochytriidae</taxon>
        <taxon>Hondaea</taxon>
    </lineage>
</organism>
<dbReference type="InterPro" id="IPR011009">
    <property type="entry name" value="Kinase-like_dom_sf"/>
</dbReference>
<dbReference type="GO" id="GO:0016301">
    <property type="term" value="F:kinase activity"/>
    <property type="evidence" value="ECO:0007669"/>
    <property type="project" value="UniProtKB-KW"/>
</dbReference>
<dbReference type="AlphaFoldDB" id="A0A2R5GU25"/>
<dbReference type="Proteomes" id="UP000241890">
    <property type="component" value="Unassembled WGS sequence"/>
</dbReference>
<evidence type="ECO:0000313" key="2">
    <source>
        <dbReference type="EMBL" id="GBG31891.1"/>
    </source>
</evidence>
<keyword evidence="2" id="KW-0418">Kinase</keyword>